<protein>
    <submittedName>
        <fullName evidence="1">Uncharacterized protein</fullName>
    </submittedName>
</protein>
<dbReference type="AlphaFoldDB" id="A0A0E9RVZ2"/>
<reference evidence="1" key="1">
    <citation type="submission" date="2014-11" db="EMBL/GenBank/DDBJ databases">
        <authorList>
            <person name="Amaro Gonzalez C."/>
        </authorList>
    </citation>
    <scope>NUCLEOTIDE SEQUENCE</scope>
</reference>
<sequence length="16" mass="1991">MAMHNYRKESKLKINK</sequence>
<dbReference type="EMBL" id="GBXM01075258">
    <property type="protein sequence ID" value="JAH33319.1"/>
    <property type="molecule type" value="Transcribed_RNA"/>
</dbReference>
<name>A0A0E9RVZ2_ANGAN</name>
<evidence type="ECO:0000313" key="1">
    <source>
        <dbReference type="EMBL" id="JAH33319.1"/>
    </source>
</evidence>
<proteinExistence type="predicted"/>
<organism evidence="1">
    <name type="scientific">Anguilla anguilla</name>
    <name type="common">European freshwater eel</name>
    <name type="synonym">Muraena anguilla</name>
    <dbReference type="NCBI Taxonomy" id="7936"/>
    <lineage>
        <taxon>Eukaryota</taxon>
        <taxon>Metazoa</taxon>
        <taxon>Chordata</taxon>
        <taxon>Craniata</taxon>
        <taxon>Vertebrata</taxon>
        <taxon>Euteleostomi</taxon>
        <taxon>Actinopterygii</taxon>
        <taxon>Neopterygii</taxon>
        <taxon>Teleostei</taxon>
        <taxon>Anguilliformes</taxon>
        <taxon>Anguillidae</taxon>
        <taxon>Anguilla</taxon>
    </lineage>
</organism>
<accession>A0A0E9RVZ2</accession>
<reference evidence="1" key="2">
    <citation type="journal article" date="2015" name="Fish Shellfish Immunol.">
        <title>Early steps in the European eel (Anguilla anguilla)-Vibrio vulnificus interaction in the gills: Role of the RtxA13 toxin.</title>
        <authorList>
            <person name="Callol A."/>
            <person name="Pajuelo D."/>
            <person name="Ebbesson L."/>
            <person name="Teles M."/>
            <person name="MacKenzie S."/>
            <person name="Amaro C."/>
        </authorList>
    </citation>
    <scope>NUCLEOTIDE SEQUENCE</scope>
</reference>